<dbReference type="RefSeq" id="WP_281912015.1">
    <property type="nucleotide sequence ID" value="NZ_AP026966.1"/>
</dbReference>
<keyword evidence="1" id="KW-0732">Signal</keyword>
<protein>
    <submittedName>
        <fullName evidence="2">Uncharacterized protein</fullName>
    </submittedName>
</protein>
<evidence type="ECO:0000313" key="3">
    <source>
        <dbReference type="Proteomes" id="UP001163336"/>
    </source>
</evidence>
<sequence>MHRLAPVAAIALFSAAPAASAFSFGESRLIGAWHEAKTGAMMVYRADHQYELYPPCGPKQDDLRRMGLVFIPGTWRLNDAGDLIVTISANNRSFVTEGKLQWTEGQMRWVGKDGRVLQKADKYKGALPPVC</sequence>
<dbReference type="EMBL" id="AP026966">
    <property type="protein sequence ID" value="BDT57004.1"/>
    <property type="molecule type" value="Genomic_DNA"/>
</dbReference>
<keyword evidence="3" id="KW-1185">Reference proteome</keyword>
<name>A0ABM8C1F3_9BURK</name>
<proteinExistence type="predicted"/>
<feature type="signal peptide" evidence="1">
    <location>
        <begin position="1"/>
        <end position="21"/>
    </location>
</feature>
<evidence type="ECO:0000256" key="1">
    <source>
        <dbReference type="SAM" id="SignalP"/>
    </source>
</evidence>
<organism evidence="2 3">
    <name type="scientific">Massilia varians</name>
    <dbReference type="NCBI Taxonomy" id="457921"/>
    <lineage>
        <taxon>Bacteria</taxon>
        <taxon>Pseudomonadati</taxon>
        <taxon>Pseudomonadota</taxon>
        <taxon>Betaproteobacteria</taxon>
        <taxon>Burkholderiales</taxon>
        <taxon>Oxalobacteraceae</taxon>
        <taxon>Telluria group</taxon>
        <taxon>Massilia</taxon>
    </lineage>
</organism>
<evidence type="ECO:0000313" key="2">
    <source>
        <dbReference type="EMBL" id="BDT57004.1"/>
    </source>
</evidence>
<accession>A0ABM8C1F3</accession>
<dbReference type="Proteomes" id="UP001163336">
    <property type="component" value="Chromosome"/>
</dbReference>
<gene>
    <name evidence="2" type="ORF">MasN3_04980</name>
</gene>
<feature type="chain" id="PRO_5045039580" evidence="1">
    <location>
        <begin position="22"/>
        <end position="131"/>
    </location>
</feature>
<reference evidence="2" key="1">
    <citation type="submission" date="2022-11" db="EMBL/GenBank/DDBJ databases">
        <title>Isolation and characterization of PLA-degrading bacterium Massilia sp. from Antarctic soil.</title>
        <authorList>
            <person name="Sato K."/>
            <person name="Gomez-Fuentes C."/>
            <person name="Ahmad S.A."/>
            <person name="Zulkharnain A."/>
        </authorList>
    </citation>
    <scope>NUCLEOTIDE SEQUENCE</scope>
    <source>
        <strain evidence="2">N-3</strain>
    </source>
</reference>